<organism evidence="1 2">
    <name type="scientific">Lasius niger</name>
    <name type="common">Black garden ant</name>
    <dbReference type="NCBI Taxonomy" id="67767"/>
    <lineage>
        <taxon>Eukaryota</taxon>
        <taxon>Metazoa</taxon>
        <taxon>Ecdysozoa</taxon>
        <taxon>Arthropoda</taxon>
        <taxon>Hexapoda</taxon>
        <taxon>Insecta</taxon>
        <taxon>Pterygota</taxon>
        <taxon>Neoptera</taxon>
        <taxon>Endopterygota</taxon>
        <taxon>Hymenoptera</taxon>
        <taxon>Apocrita</taxon>
        <taxon>Aculeata</taxon>
        <taxon>Formicoidea</taxon>
        <taxon>Formicidae</taxon>
        <taxon>Formicinae</taxon>
        <taxon>Lasius</taxon>
        <taxon>Lasius</taxon>
    </lineage>
</organism>
<reference evidence="1 2" key="1">
    <citation type="submission" date="2015-04" db="EMBL/GenBank/DDBJ databases">
        <title>Lasius niger genome sequencing.</title>
        <authorList>
            <person name="Konorov E.A."/>
            <person name="Nikitin M.A."/>
            <person name="Kirill M.V."/>
            <person name="Chang P."/>
        </authorList>
    </citation>
    <scope>NUCLEOTIDE SEQUENCE [LARGE SCALE GENOMIC DNA]</scope>
    <source>
        <tissue evidence="1">Whole</tissue>
    </source>
</reference>
<keyword evidence="2" id="KW-1185">Reference proteome</keyword>
<dbReference type="PaxDb" id="67767-A0A0J7JVC2"/>
<accession>A0A0J7JVC2</accession>
<protein>
    <submittedName>
        <fullName evidence="1">Zinc knuckle protein</fullName>
    </submittedName>
</protein>
<name>A0A0J7JVC2_LASNI</name>
<evidence type="ECO:0000313" key="1">
    <source>
        <dbReference type="EMBL" id="KMQ82082.1"/>
    </source>
</evidence>
<proteinExistence type="predicted"/>
<dbReference type="Proteomes" id="UP000036403">
    <property type="component" value="Unassembled WGS sequence"/>
</dbReference>
<dbReference type="PANTHER" id="PTHR22955">
    <property type="entry name" value="RETROTRANSPOSON"/>
    <property type="match status" value="1"/>
</dbReference>
<dbReference type="OrthoDB" id="8057024at2759"/>
<dbReference type="PANTHER" id="PTHR22955:SF77">
    <property type="entry name" value="ASPARTIC PUTATIVE DOMAIN-CONTAINING PROTEIN-RELATED"/>
    <property type="match status" value="1"/>
</dbReference>
<evidence type="ECO:0000313" key="2">
    <source>
        <dbReference type="Proteomes" id="UP000036403"/>
    </source>
</evidence>
<sequence length="178" mass="20107">TGLGLAASDLYAWTDARVVLAWLRSHPSRWKPFVANRVAAVQELVPADRWKHVPTKENPADPATRGVTPAELSELRLWWRGPGRLEGPADSWPNEAPVEREEGEERRVVAAVTAAQDPENELLVRFSSFSRLIRVTAYCARFLRDGSRPGTAHLSTGELEKCRLRWLRIAQQLDYARD</sequence>
<dbReference type="AlphaFoldDB" id="A0A0J7JVC2"/>
<dbReference type="EMBL" id="LBMM01028608">
    <property type="protein sequence ID" value="KMQ82082.1"/>
    <property type="molecule type" value="Genomic_DNA"/>
</dbReference>
<gene>
    <name evidence="1" type="ORF">RF55_24258</name>
</gene>
<feature type="non-terminal residue" evidence="1">
    <location>
        <position position="1"/>
    </location>
</feature>
<dbReference type="STRING" id="67767.A0A0J7JVC2"/>
<comment type="caution">
    <text evidence="1">The sequence shown here is derived from an EMBL/GenBank/DDBJ whole genome shotgun (WGS) entry which is preliminary data.</text>
</comment>